<dbReference type="InterPro" id="IPR011761">
    <property type="entry name" value="ATP-grasp"/>
</dbReference>
<accession>A0A1F5VXQ5</accession>
<feature type="domain" description="ATP-grasp" evidence="2">
    <location>
        <begin position="117"/>
        <end position="302"/>
    </location>
</feature>
<dbReference type="SUPFAM" id="SSF56059">
    <property type="entry name" value="Glutathione synthetase ATP-binding domain-like"/>
    <property type="match status" value="1"/>
</dbReference>
<gene>
    <name evidence="3" type="ORF">A2Y62_02710</name>
</gene>
<dbReference type="AlphaFoldDB" id="A0A1F5VXQ5"/>
<comment type="caution">
    <text evidence="3">The sequence shown here is derived from an EMBL/GenBank/DDBJ whole genome shotgun (WGS) entry which is preliminary data.</text>
</comment>
<evidence type="ECO:0000256" key="1">
    <source>
        <dbReference type="PROSITE-ProRule" id="PRU00409"/>
    </source>
</evidence>
<reference evidence="3 4" key="1">
    <citation type="journal article" date="2016" name="Nat. Commun.">
        <title>Thousands of microbial genomes shed light on interconnected biogeochemical processes in an aquifer system.</title>
        <authorList>
            <person name="Anantharaman K."/>
            <person name="Brown C.T."/>
            <person name="Hug L.A."/>
            <person name="Sharon I."/>
            <person name="Castelle C.J."/>
            <person name="Probst A.J."/>
            <person name="Thomas B.C."/>
            <person name="Singh A."/>
            <person name="Wilkins M.J."/>
            <person name="Karaoz U."/>
            <person name="Brodie E.L."/>
            <person name="Williams K.H."/>
            <person name="Hubbard S.S."/>
            <person name="Banfield J.F."/>
        </authorList>
    </citation>
    <scope>NUCLEOTIDE SEQUENCE [LARGE SCALE GENOMIC DNA]</scope>
</reference>
<dbReference type="EMBL" id="MFGW01000006">
    <property type="protein sequence ID" value="OGF68256.1"/>
    <property type="molecule type" value="Genomic_DNA"/>
</dbReference>
<dbReference type="PROSITE" id="PS50975">
    <property type="entry name" value="ATP_GRASP"/>
    <property type="match status" value="1"/>
</dbReference>
<dbReference type="InterPro" id="IPR013815">
    <property type="entry name" value="ATP_grasp_subdomain_1"/>
</dbReference>
<dbReference type="STRING" id="1817863.A2Y62_02710"/>
<name>A0A1F5VXQ5_9BACT</name>
<dbReference type="Gene3D" id="3.30.470.20">
    <property type="entry name" value="ATP-grasp fold, B domain"/>
    <property type="match status" value="1"/>
</dbReference>
<keyword evidence="1" id="KW-0067">ATP-binding</keyword>
<dbReference type="GO" id="GO:0046872">
    <property type="term" value="F:metal ion binding"/>
    <property type="evidence" value="ECO:0007669"/>
    <property type="project" value="InterPro"/>
</dbReference>
<dbReference type="Proteomes" id="UP000178943">
    <property type="component" value="Unassembled WGS sequence"/>
</dbReference>
<evidence type="ECO:0000259" key="2">
    <source>
        <dbReference type="PROSITE" id="PS50975"/>
    </source>
</evidence>
<proteinExistence type="predicted"/>
<dbReference type="GO" id="GO:0005524">
    <property type="term" value="F:ATP binding"/>
    <property type="evidence" value="ECO:0007669"/>
    <property type="project" value="UniProtKB-UniRule"/>
</dbReference>
<keyword evidence="1" id="KW-0547">Nucleotide-binding</keyword>
<dbReference type="Gene3D" id="3.30.1490.20">
    <property type="entry name" value="ATP-grasp fold, A domain"/>
    <property type="match status" value="1"/>
</dbReference>
<protein>
    <recommendedName>
        <fullName evidence="2">ATP-grasp domain-containing protein</fullName>
    </recommendedName>
</protein>
<evidence type="ECO:0000313" key="4">
    <source>
        <dbReference type="Proteomes" id="UP000178943"/>
    </source>
</evidence>
<organism evidence="3 4">
    <name type="scientific">Candidatus Fischerbacteria bacterium RBG_13_37_8</name>
    <dbReference type="NCBI Taxonomy" id="1817863"/>
    <lineage>
        <taxon>Bacteria</taxon>
        <taxon>Candidatus Fischeribacteriota</taxon>
    </lineage>
</organism>
<evidence type="ECO:0000313" key="3">
    <source>
        <dbReference type="EMBL" id="OGF68256.1"/>
    </source>
</evidence>
<sequence length="377" mass="44445">MEKIAVIPGFSATSLSTMRCLAYNDIKIYLVGLEKKKGPAYYSNIPVKKILYNYSSHFIDCLIKIGKELAAKAVLLLTEDVHVIEIANNINTLQKYYHFLLPPQELVNLLMDKALFCELAIKKGFKIPRTKIVSDQEELFHIEEEFPYPFMLKPYMLHSKKIHSFNELIAYIDTFEDINYSSMIVQEWIPGEDDQLYFCFLFFDNNSNVIVTFLGRKLRQYPHEFGTTSYCVSCDNQLLIERSIKIFSELHHQGFCSIEYKYDKTRNEYYIMEPTVGRFNLQVALTMASGINFPIIMFNYLCGEKIQTNTQIYDKYWMYETNDFFSLVRSHNSSPLRKYFKDLKDSDIKVLYSKSDFLPLFWELYDMLLRKIKKTKS</sequence>